<dbReference type="EMBL" id="CP109135">
    <property type="protein sequence ID" value="WSD17165.1"/>
    <property type="molecule type" value="Genomic_DNA"/>
</dbReference>
<dbReference type="Proteomes" id="UP001340816">
    <property type="component" value="Chromosome"/>
</dbReference>
<organism evidence="1 2">
    <name type="scientific">Streptomyces phaeochromogenes</name>
    <dbReference type="NCBI Taxonomy" id="1923"/>
    <lineage>
        <taxon>Bacteria</taxon>
        <taxon>Bacillati</taxon>
        <taxon>Actinomycetota</taxon>
        <taxon>Actinomycetes</taxon>
        <taxon>Kitasatosporales</taxon>
        <taxon>Streptomycetaceae</taxon>
        <taxon>Streptomyces</taxon>
        <taxon>Streptomyces phaeochromogenes group</taxon>
    </lineage>
</organism>
<accession>A0ABZ1HG66</accession>
<name>A0ABZ1HG66_STRPH</name>
<dbReference type="RefSeq" id="WP_326760445.1">
    <property type="nucleotide sequence ID" value="NZ_CP109135.1"/>
</dbReference>
<gene>
    <name evidence="1" type="ORF">OHB35_30170</name>
</gene>
<reference evidence="1 2" key="1">
    <citation type="submission" date="2022-10" db="EMBL/GenBank/DDBJ databases">
        <title>The complete genomes of actinobacterial strains from the NBC collection.</title>
        <authorList>
            <person name="Joergensen T.S."/>
            <person name="Alvarez Arevalo M."/>
            <person name="Sterndorff E.B."/>
            <person name="Faurdal D."/>
            <person name="Vuksanovic O."/>
            <person name="Mourched A.-S."/>
            <person name="Charusanti P."/>
            <person name="Shaw S."/>
            <person name="Blin K."/>
            <person name="Weber T."/>
        </authorList>
    </citation>
    <scope>NUCLEOTIDE SEQUENCE [LARGE SCALE GENOMIC DNA]</scope>
    <source>
        <strain evidence="1 2">NBC 01752</strain>
    </source>
</reference>
<proteinExistence type="predicted"/>
<protein>
    <submittedName>
        <fullName evidence="1">Uncharacterized protein</fullName>
    </submittedName>
</protein>
<sequence length="156" mass="17780">MREVPGLADAWYWSPVRGIEFAGALSADGRRLLQFGGRDSYDHELAVATLAFAREREKEVFDRNPFLGALEGFRAPAGRWRFDTVVGVAPEVHRFYRVELPGLTPFVRLMFPAYACEFSGGESLGEAETRYRMLHLNHLGREPLPFLKMRFANTRT</sequence>
<evidence type="ECO:0000313" key="1">
    <source>
        <dbReference type="EMBL" id="WSD17165.1"/>
    </source>
</evidence>
<evidence type="ECO:0000313" key="2">
    <source>
        <dbReference type="Proteomes" id="UP001340816"/>
    </source>
</evidence>
<keyword evidence="2" id="KW-1185">Reference proteome</keyword>